<evidence type="ECO:0000256" key="1">
    <source>
        <dbReference type="ARBA" id="ARBA00006484"/>
    </source>
</evidence>
<reference evidence="5 6" key="1">
    <citation type="submission" date="2012-09" db="EMBL/GenBank/DDBJ databases">
        <title>Genome Sequence of alkane-degrading Bacterium Alcanivorax sp. 521-1.</title>
        <authorList>
            <person name="Lai Q."/>
            <person name="Shao Z."/>
        </authorList>
    </citation>
    <scope>NUCLEOTIDE SEQUENCE [LARGE SCALE GENOMIC DNA]</scope>
    <source>
        <strain evidence="5 6">521-1</strain>
    </source>
</reference>
<evidence type="ECO:0000313" key="6">
    <source>
        <dbReference type="Proteomes" id="UP000662703"/>
    </source>
</evidence>
<evidence type="ECO:0000256" key="2">
    <source>
        <dbReference type="ARBA" id="ARBA00023002"/>
    </source>
</evidence>
<feature type="domain" description="Ketoreductase" evidence="4">
    <location>
        <begin position="9"/>
        <end position="194"/>
    </location>
</feature>
<dbReference type="NCBIfam" id="NF005559">
    <property type="entry name" value="PRK07231.1"/>
    <property type="match status" value="1"/>
</dbReference>
<dbReference type="PANTHER" id="PTHR24321">
    <property type="entry name" value="DEHYDROGENASES, SHORT CHAIN"/>
    <property type="match status" value="1"/>
</dbReference>
<dbReference type="Proteomes" id="UP000662703">
    <property type="component" value="Unassembled WGS sequence"/>
</dbReference>
<dbReference type="CDD" id="cd05233">
    <property type="entry name" value="SDR_c"/>
    <property type="match status" value="1"/>
</dbReference>
<accession>A0ABS0AV88</accession>
<dbReference type="RefSeq" id="WP_161384621.1">
    <property type="nucleotide sequence ID" value="NZ_ARXX01000071.1"/>
</dbReference>
<dbReference type="InterPro" id="IPR057326">
    <property type="entry name" value="KR_dom"/>
</dbReference>
<comment type="caution">
    <text evidence="5">The sequence shown here is derived from an EMBL/GenBank/DDBJ whole genome shotgun (WGS) entry which is preliminary data.</text>
</comment>
<keyword evidence="6" id="KW-1185">Reference proteome</keyword>
<evidence type="ECO:0000256" key="3">
    <source>
        <dbReference type="ARBA" id="ARBA00023027"/>
    </source>
</evidence>
<dbReference type="PRINTS" id="PR00081">
    <property type="entry name" value="GDHRDH"/>
</dbReference>
<name>A0ABS0AV88_9GAMM</name>
<dbReference type="SUPFAM" id="SSF51735">
    <property type="entry name" value="NAD(P)-binding Rossmann-fold domains"/>
    <property type="match status" value="1"/>
</dbReference>
<dbReference type="Gene3D" id="3.40.50.720">
    <property type="entry name" value="NAD(P)-binding Rossmann-like Domain"/>
    <property type="match status" value="1"/>
</dbReference>
<dbReference type="PROSITE" id="PS00061">
    <property type="entry name" value="ADH_SHORT"/>
    <property type="match status" value="1"/>
</dbReference>
<protein>
    <submittedName>
        <fullName evidence="5">Short chain dehydrogenase</fullName>
    </submittedName>
</protein>
<evidence type="ECO:0000313" key="5">
    <source>
        <dbReference type="EMBL" id="MBF5058032.1"/>
    </source>
</evidence>
<sequence length="262" mass="26874">MGDPGLAGKAIVITGAGAGIGRVTAEQLAAEGARLMLGDIDADAAESTARAIRAAGGEARAQRVDVTRDDQVAALVEATLDAYGGLDGAFNNAGIEEENHKVAEVDEALFDRVMAINVKGVWLCMKHQTAAMAAHGGGSIVNTASVAGLVGAPRKAAYAGSKHAVVGMTKSVAAEYARQGIRVNTVCPGIIRTAMMERAIEQAARAGYASEEKQRQFHAAMHPMGRVGEAGEVAEAVRWLLSGASSFVTGHQLAVDGGLTAL</sequence>
<dbReference type="InterPro" id="IPR002347">
    <property type="entry name" value="SDR_fam"/>
</dbReference>
<evidence type="ECO:0000259" key="4">
    <source>
        <dbReference type="SMART" id="SM00822"/>
    </source>
</evidence>
<gene>
    <name evidence="5" type="ORF">Y5W_03326</name>
</gene>
<comment type="similarity">
    <text evidence="1">Belongs to the short-chain dehydrogenases/reductases (SDR) family.</text>
</comment>
<dbReference type="SMART" id="SM00822">
    <property type="entry name" value="PKS_KR"/>
    <property type="match status" value="1"/>
</dbReference>
<organism evidence="5 6">
    <name type="scientific">Alloalcanivorax profundimaris</name>
    <dbReference type="NCBI Taxonomy" id="2735259"/>
    <lineage>
        <taxon>Bacteria</taxon>
        <taxon>Pseudomonadati</taxon>
        <taxon>Pseudomonadota</taxon>
        <taxon>Gammaproteobacteria</taxon>
        <taxon>Oceanospirillales</taxon>
        <taxon>Alcanivoracaceae</taxon>
        <taxon>Alloalcanivorax</taxon>
    </lineage>
</organism>
<dbReference type="InterPro" id="IPR020904">
    <property type="entry name" value="Sc_DH/Rdtase_CS"/>
</dbReference>
<dbReference type="EMBL" id="ARXX01000071">
    <property type="protein sequence ID" value="MBF5058032.1"/>
    <property type="molecule type" value="Genomic_DNA"/>
</dbReference>
<dbReference type="Pfam" id="PF13561">
    <property type="entry name" value="adh_short_C2"/>
    <property type="match status" value="1"/>
</dbReference>
<dbReference type="PRINTS" id="PR00080">
    <property type="entry name" value="SDRFAMILY"/>
</dbReference>
<keyword evidence="3" id="KW-0520">NAD</keyword>
<keyword evidence="2" id="KW-0560">Oxidoreductase</keyword>
<dbReference type="PANTHER" id="PTHR24321:SF8">
    <property type="entry name" value="ESTRADIOL 17-BETA-DEHYDROGENASE 8-RELATED"/>
    <property type="match status" value="1"/>
</dbReference>
<dbReference type="InterPro" id="IPR036291">
    <property type="entry name" value="NAD(P)-bd_dom_sf"/>
</dbReference>
<proteinExistence type="inferred from homology"/>